<feature type="compositionally biased region" description="Polar residues" evidence="1">
    <location>
        <begin position="873"/>
        <end position="882"/>
    </location>
</feature>
<feature type="region of interest" description="Disordered" evidence="1">
    <location>
        <begin position="868"/>
        <end position="895"/>
    </location>
</feature>
<feature type="region of interest" description="Disordered" evidence="1">
    <location>
        <begin position="756"/>
        <end position="815"/>
    </location>
</feature>
<evidence type="ECO:0000256" key="1">
    <source>
        <dbReference type="SAM" id="MobiDB-lite"/>
    </source>
</evidence>
<dbReference type="Proteomes" id="UP001271007">
    <property type="component" value="Unassembled WGS sequence"/>
</dbReference>
<feature type="compositionally biased region" description="Basic and acidic residues" evidence="1">
    <location>
        <begin position="1094"/>
        <end position="1103"/>
    </location>
</feature>
<evidence type="ECO:0000313" key="3">
    <source>
        <dbReference type="Proteomes" id="UP001271007"/>
    </source>
</evidence>
<feature type="compositionally biased region" description="Basic and acidic residues" evidence="1">
    <location>
        <begin position="679"/>
        <end position="688"/>
    </location>
</feature>
<organism evidence="2 3">
    <name type="scientific">Extremus antarcticus</name>
    <dbReference type="NCBI Taxonomy" id="702011"/>
    <lineage>
        <taxon>Eukaryota</taxon>
        <taxon>Fungi</taxon>
        <taxon>Dikarya</taxon>
        <taxon>Ascomycota</taxon>
        <taxon>Pezizomycotina</taxon>
        <taxon>Dothideomycetes</taxon>
        <taxon>Dothideomycetidae</taxon>
        <taxon>Mycosphaerellales</taxon>
        <taxon>Extremaceae</taxon>
        <taxon>Extremus</taxon>
    </lineage>
</organism>
<feature type="compositionally biased region" description="Basic and acidic residues" evidence="1">
    <location>
        <begin position="1070"/>
        <end position="1086"/>
    </location>
</feature>
<dbReference type="Pfam" id="PF12520">
    <property type="entry name" value="DUF3723"/>
    <property type="match status" value="1"/>
</dbReference>
<gene>
    <name evidence="2" type="ORF">LTR09_011368</name>
</gene>
<feature type="compositionally biased region" description="Basic and acidic residues" evidence="1">
    <location>
        <begin position="947"/>
        <end position="960"/>
    </location>
</feature>
<feature type="compositionally biased region" description="Polar residues" evidence="1">
    <location>
        <begin position="1022"/>
        <end position="1037"/>
    </location>
</feature>
<comment type="caution">
    <text evidence="2">The sequence shown here is derived from an EMBL/GenBank/DDBJ whole genome shotgun (WGS) entry which is preliminary data.</text>
</comment>
<accession>A0AAJ0D6I0</accession>
<protein>
    <submittedName>
        <fullName evidence="2">Uncharacterized protein</fullName>
    </submittedName>
</protein>
<proteinExistence type="predicted"/>
<sequence>MATKIHGHLDRHFVGYARISIDDIDFESGRDKDNRNVKRLVGILERSCERENPANAISVVVEKGPLTEAHHKDLHLSTGVSLIPSQLPFLHTKVVCLHGKHRIFAAREILSNSDRWWIAKIFDSGLSLPAREHIRYEHLNESKFSNGDVLRHHLSAECRGDEQSADAWFARLPANSRRRVQQLKKDTNLLDALVALLPFAGLWSDFDLGPLNHELAMRCREEQCSYLRSIGNVWQGILGSDVEPHCVDAETVQILHVLMPAHSSKDSQEIRSSMRNLKAFPRIRSPSVRRRLQARVLSCERILTFKSFHRDMILLEGCYRSLCELFPTEGTTLQSSCEASFNQDLQYFRANYIDLWLRVMRKFPQLSDHRSAKVKKGQGGDTLISCWRNKTEVSKLASFAASCGFWTSDIADLLPRDVNMLCESVDSNLPQLSCKTNDIPRSYRCSRPPAYDFEREWKHLSLKSIYQNQKQPSQKYPTAFAVVRNIVLCFWGTDTPREIDNPERLLQLHQYNELYNSVSVGRDGPPIPPSQYDTDGDLSAMQGESRDAVHLHPPTSSRYSDSSRSTSTPTSRRCGSIAGGVEWSEEDFIASYGRCVDTPEFDDGSNMQAIENFVDRDSDQLNQSDADVLMALSPGSKRSSLAPTHTEPLHLSPQAQDIHMQGEHAKADGLWQASPGPKQGRDRGERTDGWLRKIKNVGNRKIPHRVEKARHETQNPRLKQQKMNMTRTMQNTIDESRATASPPERVNHYQPERVEMHDEHNGSGPQEALQSHGPAEPGSVCATDGQRPTSADSSKGTPPGTALPPEGNGFDPSQRARQVSDDFTEHVQAPSFDVECQWPNNDQDEDVWTGMKKAEEQIRSADDAVGEVYDDSVPNQPEQNSETESDLGVGHGNKNDTLTNAANDIVLGHLIVPINNSSTVHQGPAQSIETPTFSVVQVETSEGVTSRQDKRSAIHHDKISSKQLANSGSSDIGTFQPASEINGPESTANQPNEDSAASEPNASFTRPESLFPGKSLIPYGTKQATKGSYTSLEISPSSRKRPFPNVAGGNDPLNADGQGERSSHPSKQSKQKDVVVDSELLGHADDEPPQGRTRRPEHVDERNTGTVDPGSSLLANRRIAPFPGPSNIRGPPDDLDVDSNSGRETRQDGIKAQSVGVLKRKLKSDEVEEHAHIRSPKDRKPAQLKDWEFAKDAIVSVEKLQHELDQNAIYITSTVNIEELAPRRHRNHTRLWSWSREEQLEFDSQVGALLRRNFRLQMVSSNQHSIPRNYTTVTHTTYWMSHFDVDRSLYWLAILSPEPGVVGSREKVMRT</sequence>
<keyword evidence="3" id="KW-1185">Reference proteome</keyword>
<feature type="region of interest" description="Disordered" evidence="1">
    <location>
        <begin position="517"/>
        <end position="577"/>
    </location>
</feature>
<dbReference type="InterPro" id="IPR022198">
    <property type="entry name" value="DUF3723"/>
</dbReference>
<evidence type="ECO:0000313" key="2">
    <source>
        <dbReference type="EMBL" id="KAK3047166.1"/>
    </source>
</evidence>
<feature type="compositionally biased region" description="Low complexity" evidence="1">
    <location>
        <begin position="553"/>
        <end position="573"/>
    </location>
</feature>
<feature type="compositionally biased region" description="Polar residues" evidence="1">
    <location>
        <begin position="786"/>
        <end position="796"/>
    </location>
</feature>
<feature type="region of interest" description="Disordered" evidence="1">
    <location>
        <begin position="669"/>
        <end position="688"/>
    </location>
</feature>
<feature type="region of interest" description="Disordered" evidence="1">
    <location>
        <begin position="939"/>
        <end position="1150"/>
    </location>
</feature>
<name>A0AAJ0D6I0_9PEZI</name>
<reference evidence="2" key="1">
    <citation type="submission" date="2023-04" db="EMBL/GenBank/DDBJ databases">
        <title>Black Yeasts Isolated from many extreme environments.</title>
        <authorList>
            <person name="Coleine C."/>
            <person name="Stajich J.E."/>
            <person name="Selbmann L."/>
        </authorList>
    </citation>
    <scope>NUCLEOTIDE SEQUENCE</scope>
    <source>
        <strain evidence="2">CCFEE 5312</strain>
    </source>
</reference>
<feature type="compositionally biased region" description="Polar residues" evidence="1">
    <location>
        <begin position="961"/>
        <end position="1006"/>
    </location>
</feature>
<dbReference type="EMBL" id="JAWDJX010000066">
    <property type="protein sequence ID" value="KAK3047166.1"/>
    <property type="molecule type" value="Genomic_DNA"/>
</dbReference>